<keyword evidence="5" id="KW-1185">Reference proteome</keyword>
<sequence length="327" mass="34326">MDLLDRLRLDVPVVQAGMGGGIARGRLAAAVAAAGGLGTIGMMPPVELRAAISRVREEAPERAVVVNLLMPFARRHHVRACLDSRVDAVVMAFGGDRALVRELHDAGIFVLTMVGTEEQTRAAVGWGVDALIAQGREAGGHLVGTVPALEFLPRAVAIAHDKPVLLAGGIAAAVDTAAALSAGAVAVVAGTRFLLTHESGAHPEYRRRVLEARTTLETTVFGLGWPARHRVVPNNVTARWCGQDGAARRVPALINAWSGPLARVTPERLNGAILRLQRPRLPLFSPMVPTEDAPAACADQAALYAGDSALRITEVISAKQAVAELAV</sequence>
<evidence type="ECO:0000256" key="2">
    <source>
        <dbReference type="ARBA" id="ARBA00022643"/>
    </source>
</evidence>
<protein>
    <submittedName>
        <fullName evidence="4">Nitronate monooxygenase</fullName>
    </submittedName>
</protein>
<name>A0A2S5ZUY9_9NOCA</name>
<comment type="caution">
    <text evidence="4">The sequence shown here is derived from an EMBL/GenBank/DDBJ whole genome shotgun (WGS) entry which is preliminary data.</text>
</comment>
<evidence type="ECO:0000313" key="5">
    <source>
        <dbReference type="Proteomes" id="UP000238356"/>
    </source>
</evidence>
<dbReference type="Gene3D" id="3.20.20.70">
    <property type="entry name" value="Aldolase class I"/>
    <property type="match status" value="1"/>
</dbReference>
<dbReference type="SUPFAM" id="SSF51412">
    <property type="entry name" value="Inosine monophosphate dehydrogenase (IMPDH)"/>
    <property type="match status" value="1"/>
</dbReference>
<dbReference type="InterPro" id="IPR013785">
    <property type="entry name" value="Aldolase_TIM"/>
</dbReference>
<keyword evidence="2" id="KW-0288">FMN</keyword>
<dbReference type="EMBL" id="PSZD01000044">
    <property type="protein sequence ID" value="PPJ19549.1"/>
    <property type="molecule type" value="Genomic_DNA"/>
</dbReference>
<evidence type="ECO:0000313" key="4">
    <source>
        <dbReference type="EMBL" id="PPJ19549.1"/>
    </source>
</evidence>
<proteinExistence type="predicted"/>
<reference evidence="4 5" key="1">
    <citation type="submission" date="2018-02" db="EMBL/GenBank/DDBJ databases">
        <title>8 Nocardia nova and 1 Nocardia cyriacigeorgica strain used for evolution to TMP-SMX.</title>
        <authorList>
            <person name="Mehta H."/>
            <person name="Weng J."/>
            <person name="Shamoo Y."/>
        </authorList>
    </citation>
    <scope>NUCLEOTIDE SEQUENCE [LARGE SCALE GENOMIC DNA]</scope>
    <source>
        <strain evidence="4 5">BAA2227</strain>
    </source>
</reference>
<evidence type="ECO:0000256" key="1">
    <source>
        <dbReference type="ARBA" id="ARBA00022630"/>
    </source>
</evidence>
<dbReference type="InterPro" id="IPR004136">
    <property type="entry name" value="NMO"/>
</dbReference>
<gene>
    <name evidence="4" type="ORF">C5F51_35200</name>
</gene>
<accession>A0A2S5ZUY9</accession>
<organism evidence="4 5">
    <name type="scientific">Nocardia nova</name>
    <dbReference type="NCBI Taxonomy" id="37330"/>
    <lineage>
        <taxon>Bacteria</taxon>
        <taxon>Bacillati</taxon>
        <taxon>Actinomycetota</taxon>
        <taxon>Actinomycetes</taxon>
        <taxon>Mycobacteriales</taxon>
        <taxon>Nocardiaceae</taxon>
        <taxon>Nocardia</taxon>
    </lineage>
</organism>
<dbReference type="Pfam" id="PF03060">
    <property type="entry name" value="NMO"/>
    <property type="match status" value="1"/>
</dbReference>
<dbReference type="GO" id="GO:0018580">
    <property type="term" value="F:nitronate monooxygenase activity"/>
    <property type="evidence" value="ECO:0007669"/>
    <property type="project" value="InterPro"/>
</dbReference>
<dbReference type="PANTHER" id="PTHR32332">
    <property type="entry name" value="2-NITROPROPANE DIOXYGENASE"/>
    <property type="match status" value="1"/>
</dbReference>
<evidence type="ECO:0000256" key="3">
    <source>
        <dbReference type="ARBA" id="ARBA00023002"/>
    </source>
</evidence>
<dbReference type="RefSeq" id="WP_063013493.1">
    <property type="nucleotide sequence ID" value="NZ_JAHUVX010000002.1"/>
</dbReference>
<dbReference type="CDD" id="cd04730">
    <property type="entry name" value="NPD_like"/>
    <property type="match status" value="1"/>
</dbReference>
<keyword evidence="4" id="KW-0503">Monooxygenase</keyword>
<keyword evidence="1" id="KW-0285">Flavoprotein</keyword>
<keyword evidence="3" id="KW-0560">Oxidoreductase</keyword>
<dbReference type="AlphaFoldDB" id="A0A2S5ZUY9"/>
<dbReference type="GeneID" id="66719682"/>
<dbReference type="Proteomes" id="UP000238356">
    <property type="component" value="Unassembled WGS sequence"/>
</dbReference>